<protein>
    <submittedName>
        <fullName evidence="8">Putative hyaluronan mediated motility receptor ovary overexpressed</fullName>
    </submittedName>
</protein>
<dbReference type="EMBL" id="GHWJ01004209">
    <property type="protein sequence ID" value="NOV36946.1"/>
    <property type="molecule type" value="Transcribed_RNA"/>
</dbReference>
<dbReference type="PROSITE" id="PS50913">
    <property type="entry name" value="GRIP"/>
    <property type="match status" value="1"/>
</dbReference>
<feature type="compositionally biased region" description="Low complexity" evidence="6">
    <location>
        <begin position="852"/>
        <end position="863"/>
    </location>
</feature>
<feature type="coiled-coil region" evidence="5">
    <location>
        <begin position="1611"/>
        <end position="1645"/>
    </location>
</feature>
<evidence type="ECO:0000256" key="5">
    <source>
        <dbReference type="SAM" id="Coils"/>
    </source>
</evidence>
<dbReference type="PANTHER" id="PTHR18902:SF25">
    <property type="entry name" value="GRIP AND COILED-COIL DOMAIN-CONTAINING PROTEIN 2"/>
    <property type="match status" value="1"/>
</dbReference>
<evidence type="ECO:0000256" key="1">
    <source>
        <dbReference type="ARBA" id="ARBA00004496"/>
    </source>
</evidence>
<dbReference type="VEuPathDB" id="VectorBase:LOC119185247"/>
<keyword evidence="3" id="KW-0597">Phosphoprotein</keyword>
<feature type="region of interest" description="Disordered" evidence="6">
    <location>
        <begin position="179"/>
        <end position="198"/>
    </location>
</feature>
<keyword evidence="8" id="KW-0675">Receptor</keyword>
<reference evidence="8" key="1">
    <citation type="submission" date="2019-09" db="EMBL/GenBank/DDBJ databases">
        <title>Organ-specific transcriptomic study of the physiology of the cattle tick, Rhipicephalus microplus.</title>
        <authorList>
            <person name="Tirloni L."/>
            <person name="Braz G."/>
            <person name="Gandara A.C.P."/>
            <person name="Sabadin G.A."/>
            <person name="da Silva R.M."/>
            <person name="Guizzo M.G."/>
            <person name="Machado J.A."/>
            <person name="Costa E.P."/>
            <person name="Gomes H.F."/>
            <person name="Moraes J."/>
            <person name="Mota M.B.S."/>
            <person name="Mesquita R.D."/>
            <person name="Alvarenga P.H."/>
            <person name="Alves F."/>
            <person name="Seixas A."/>
            <person name="da Fonseca R.N."/>
            <person name="Fogaca A."/>
            <person name="Logullo C."/>
            <person name="Tanaka A."/>
            <person name="Daffre S."/>
            <person name="Termignoni C."/>
            <person name="Vaz I.S.Jr."/>
            <person name="Oliveira P.L."/>
            <person name="Ribeiro J.M."/>
        </authorList>
    </citation>
    <scope>NUCLEOTIDE SEQUENCE</scope>
    <source>
        <strain evidence="8">Porto Alegre</strain>
    </source>
</reference>
<proteinExistence type="predicted"/>
<accession>A0A6M2CTR7</accession>
<evidence type="ECO:0000256" key="2">
    <source>
        <dbReference type="ARBA" id="ARBA00022490"/>
    </source>
</evidence>
<keyword evidence="2" id="KW-0963">Cytoplasm</keyword>
<dbReference type="InterPro" id="IPR000237">
    <property type="entry name" value="GRIP_dom"/>
</dbReference>
<dbReference type="SMART" id="SM00755">
    <property type="entry name" value="Grip"/>
    <property type="match status" value="1"/>
</dbReference>
<evidence type="ECO:0000313" key="8">
    <source>
        <dbReference type="EMBL" id="NOV36946.1"/>
    </source>
</evidence>
<dbReference type="Pfam" id="PF01465">
    <property type="entry name" value="GRIP"/>
    <property type="match status" value="1"/>
</dbReference>
<dbReference type="PANTHER" id="PTHR18902">
    <property type="entry name" value="NUCLEAR MITOTIC APPARATUS PROTEIN 1-RELATED"/>
    <property type="match status" value="1"/>
</dbReference>
<comment type="subcellular location">
    <subcellularLocation>
        <location evidence="1">Cytoplasm</location>
    </subcellularLocation>
</comment>
<feature type="coiled-coil region" evidence="5">
    <location>
        <begin position="1174"/>
        <end position="1315"/>
    </location>
</feature>
<dbReference type="Pfam" id="PF16704">
    <property type="entry name" value="Rab_bind"/>
    <property type="match status" value="1"/>
</dbReference>
<dbReference type="OrthoDB" id="1926336at2759"/>
<feature type="coiled-coil region" evidence="5">
    <location>
        <begin position="80"/>
        <end position="163"/>
    </location>
</feature>
<feature type="coiled-coil region" evidence="5">
    <location>
        <begin position="543"/>
        <end position="622"/>
    </location>
</feature>
<feature type="coiled-coil region" evidence="5">
    <location>
        <begin position="1422"/>
        <end position="1522"/>
    </location>
</feature>
<dbReference type="Gene3D" id="1.10.220.60">
    <property type="entry name" value="GRIP domain"/>
    <property type="match status" value="1"/>
</dbReference>
<feature type="region of interest" description="Disordered" evidence="6">
    <location>
        <begin position="1"/>
        <end position="24"/>
    </location>
</feature>
<dbReference type="InterPro" id="IPR051841">
    <property type="entry name" value="MT-Golgi_org_protein"/>
</dbReference>
<evidence type="ECO:0000259" key="7">
    <source>
        <dbReference type="PROSITE" id="PS50913"/>
    </source>
</evidence>
<dbReference type="InterPro" id="IPR032023">
    <property type="entry name" value="GCC2_Rab_bind"/>
</dbReference>
<dbReference type="GO" id="GO:0005737">
    <property type="term" value="C:cytoplasm"/>
    <property type="evidence" value="ECO:0007669"/>
    <property type="project" value="UniProtKB-SubCell"/>
</dbReference>
<feature type="domain" description="GRIP" evidence="7">
    <location>
        <begin position="1641"/>
        <end position="1691"/>
    </location>
</feature>
<name>A0A6M2CTR7_RHIMP</name>
<sequence length="1718" mass="196947">MADSSEKLDTTPRPTVEEPSREELAKQVQRQLTLLKKVKDKCDDLNQKCEAKDATIEDLFAQRRRWQVDHAELQELRKAYESLQEVHEKKCKSFEALEEELAATNHNLVTWRHKYQEVFDSLECMQSKMATLNLGTECLRQELRSLEEKNKVANSTIDQLTKSHAQLLAERVLMRQHTFDQDKSQEPAGSDSALSPSHTTAKMEEFCAQCSTQEPEMCNSAWEATAQEAESANEEAALLRKKIFILLAERSSLENQRDEKINECNLLQEEKHGLEKQLSDLYQTKEDGEAREKEFAKILDENSSLEKLLAEAVNESTKLQENINKLQENIRVAEAETLQLVKELLQENINKLQENIRVAEAEKLQLVKELEMLKDLEFRETIRLKDIIKSLEEKLAVQTEQNQDAEHEPKVSICCQIESEKLVENLKPTVSPLQQQVDNISTTAEIFTPDNQMAMENRKDAIEREGKSAAKIIKDLEEALKKVQTEKAGLEDEIAKIKKADQLLFEEFQISIGKVSLLEKDLNRSIDEKQDIVDELCQVKDLQRFLEDEGTELRQECKRLKAQAGRLEADLDNDRLHIRKLEHELEAAECREQQSLREAEMLRQELKEMALLASKYEKALQECVSGDMEPEVIWDGFHRFCEIILEAAEKKFGDIQSEALLPGKEAILVLSDFGDDSGAAGENGKENRENAVSAKTHQQLRRALGNVNEELKTAIRGPNVLQLEKHALKQELSLEKNRRTCLDKELTAATRKIYFLEERMTELEQKRRELDEKNEVLSNALDQITKIRADFENLEQANEVHSRFSPELCMSGSSGEEPSPQYLGKKNVELIARLSYLELDLMRANRQMSTKAQNEAQASASEQSETEGFGRGGERNTLVLGDRGCDDVDIRQHCSDMEIEKDKEDYFYRCRSSGASLLKSSETQMQERDSGEVLMFKAELKSKSKPLDQRHSKIDDLLKQGDELEELVARNKQFEDYESDVLKEDSASTSVTAQLIELKDRLLFYETEFARLRAVFEPEFTDQATTQKDMLCQLYSAHRSTLNVLSQLISHTTRQYPQVLADGSNDLNVLLEAERLHAALSEKLDSISFEEESSSSLSCVVVRAVCRDLATELSLIKSFEKMLEILSIGEGKLQLSEHQITHEVKRQDSHKEIDSQEKPFQKEDENVSTLKELVIRLKDELAIKTTQVNVLEEELSSIKQKLVMKAKVSEQSIENVQESQVRKLLDLEIADLERTVAELSRLLKEKNQQLYIIQEESLAQQSTITCLSEKISSLEKQKQAVDEQLLAYEEIVANLEEEMLKSQKCEEELQKSKVRLESEVKAGQLREEDLKESYATVSQKFLILEENFRKSRDRHRSNIRILQADMDSLRRELNSARKELESSKEQFEKYKVRAHSVLKQQKQNAAGANTSETSDVESEIVIENMKRQIDYLEKQLQMERDATKTARDDCEVMAQKHQHVLLEQKKEWRNRLDEVKQNAKDMAKELRKQLDLQHEKLSAEYQKKLEEKDAEYGQTIEKLKNELGEVQKMSAQAPTAPLQEMAAAGGDFSTLERQAGEGSESVTPPQQPLHQQLPWELVPATGATPLEILLEPTASVEARSQKTVSHLAELLNESECNNLRMTEQIRVLKEEIRRHERNYERQKHAVNLEYLKNIIMKFVTLRGGSEKERLVPVLTTMLKLSPDEKKDLEAVVTKEMQQDAAGASNWGGYLPRWTGFVG</sequence>
<dbReference type="VEuPathDB" id="VectorBase:LOC119185246"/>
<feature type="coiled-coil region" evidence="5">
    <location>
        <begin position="1352"/>
        <end position="1393"/>
    </location>
</feature>
<evidence type="ECO:0000256" key="4">
    <source>
        <dbReference type="ARBA" id="ARBA00023054"/>
    </source>
</evidence>
<keyword evidence="4 5" id="KW-0175">Coiled coil</keyword>
<feature type="coiled-coil region" evidence="5">
    <location>
        <begin position="746"/>
        <end position="797"/>
    </location>
</feature>
<evidence type="ECO:0000256" key="3">
    <source>
        <dbReference type="ARBA" id="ARBA00022553"/>
    </source>
</evidence>
<evidence type="ECO:0000256" key="6">
    <source>
        <dbReference type="SAM" id="MobiDB-lite"/>
    </source>
</evidence>
<organism evidence="8">
    <name type="scientific">Rhipicephalus microplus</name>
    <name type="common">Cattle tick</name>
    <name type="synonym">Boophilus microplus</name>
    <dbReference type="NCBI Taxonomy" id="6941"/>
    <lineage>
        <taxon>Eukaryota</taxon>
        <taxon>Metazoa</taxon>
        <taxon>Ecdysozoa</taxon>
        <taxon>Arthropoda</taxon>
        <taxon>Chelicerata</taxon>
        <taxon>Arachnida</taxon>
        <taxon>Acari</taxon>
        <taxon>Parasitiformes</taxon>
        <taxon>Ixodida</taxon>
        <taxon>Ixodoidea</taxon>
        <taxon>Ixodidae</taxon>
        <taxon>Rhipicephalinae</taxon>
        <taxon>Rhipicephalus</taxon>
        <taxon>Boophilus</taxon>
    </lineage>
</organism>
<feature type="region of interest" description="Disordered" evidence="6">
    <location>
        <begin position="848"/>
        <end position="876"/>
    </location>
</feature>
<feature type="coiled-coil region" evidence="5">
    <location>
        <begin position="250"/>
        <end position="408"/>
    </location>
</feature>
<feature type="coiled-coil region" evidence="5">
    <location>
        <begin position="459"/>
        <end position="500"/>
    </location>
</feature>